<gene>
    <name evidence="2" type="ORF">K432DRAFT_364028</name>
</gene>
<dbReference type="AlphaFoldDB" id="A0A8E2DYF7"/>
<name>A0A8E2DYF7_9PEZI</name>
<evidence type="ECO:0000313" key="2">
    <source>
        <dbReference type="EMBL" id="OCK74086.1"/>
    </source>
</evidence>
<feature type="compositionally biased region" description="Low complexity" evidence="1">
    <location>
        <begin position="1"/>
        <end position="27"/>
    </location>
</feature>
<feature type="region of interest" description="Disordered" evidence="1">
    <location>
        <begin position="1"/>
        <end position="33"/>
    </location>
</feature>
<sequence>MPSSTASATVSPAVSTSTPSPTSGSPGIRTKSPLSVTGWLTGNEYSIRVVFQSNDDMIQYIAYESESKAWKQTPNITKAKAGSPLALTSFETSWYGTLTPQTQFNQVELFFLDSENRLNEWSWDITDSTLGTSGSLTPYTIPTGSDSRLASYWPFIIYQDAGLGLHEVVYDCRFPGCWFNRTLNQTGYDGADIVIVPAQQNLREMNIIYQRGDQKLMSLDRNSTNGNLSTASTFSIDLPAAASFAALTVVRPSSDDAALDTYILYQDSAGMINVIWNNDASGWQGPETFPAFNDADNGTSIACLTQAAFFTDTPLQSNSPLSRCYFQVNGALREVRLDGSDWEIVGDVNAVL</sequence>
<proteinExistence type="predicted"/>
<dbReference type="Gene3D" id="2.120.10.70">
    <property type="entry name" value="Fucose-specific lectin"/>
    <property type="match status" value="1"/>
</dbReference>
<evidence type="ECO:0008006" key="4">
    <source>
        <dbReference type="Google" id="ProtNLM"/>
    </source>
</evidence>
<keyword evidence="3" id="KW-1185">Reference proteome</keyword>
<protein>
    <recommendedName>
        <fullName evidence="4">Fucose-specific lectin</fullName>
    </recommendedName>
</protein>
<dbReference type="OrthoDB" id="3800077at2759"/>
<organism evidence="2 3">
    <name type="scientific">Lepidopterella palustris CBS 459.81</name>
    <dbReference type="NCBI Taxonomy" id="1314670"/>
    <lineage>
        <taxon>Eukaryota</taxon>
        <taxon>Fungi</taxon>
        <taxon>Dikarya</taxon>
        <taxon>Ascomycota</taxon>
        <taxon>Pezizomycotina</taxon>
        <taxon>Dothideomycetes</taxon>
        <taxon>Pleosporomycetidae</taxon>
        <taxon>Mytilinidiales</taxon>
        <taxon>Argynnaceae</taxon>
        <taxon>Lepidopterella</taxon>
    </lineage>
</organism>
<dbReference type="SUPFAM" id="SSF89372">
    <property type="entry name" value="Fucose-specific lectin"/>
    <property type="match status" value="1"/>
</dbReference>
<accession>A0A8E2DYF7</accession>
<evidence type="ECO:0000256" key="1">
    <source>
        <dbReference type="SAM" id="MobiDB-lite"/>
    </source>
</evidence>
<reference evidence="2 3" key="1">
    <citation type="journal article" date="2016" name="Nat. Commun.">
        <title>Ectomycorrhizal ecology is imprinted in the genome of the dominant symbiotic fungus Cenococcum geophilum.</title>
        <authorList>
            <consortium name="DOE Joint Genome Institute"/>
            <person name="Peter M."/>
            <person name="Kohler A."/>
            <person name="Ohm R.A."/>
            <person name="Kuo A."/>
            <person name="Krutzmann J."/>
            <person name="Morin E."/>
            <person name="Arend M."/>
            <person name="Barry K.W."/>
            <person name="Binder M."/>
            <person name="Choi C."/>
            <person name="Clum A."/>
            <person name="Copeland A."/>
            <person name="Grisel N."/>
            <person name="Haridas S."/>
            <person name="Kipfer T."/>
            <person name="LaButti K."/>
            <person name="Lindquist E."/>
            <person name="Lipzen A."/>
            <person name="Maire R."/>
            <person name="Meier B."/>
            <person name="Mihaltcheva S."/>
            <person name="Molinier V."/>
            <person name="Murat C."/>
            <person name="Poggeler S."/>
            <person name="Quandt C.A."/>
            <person name="Sperisen C."/>
            <person name="Tritt A."/>
            <person name="Tisserant E."/>
            <person name="Crous P.W."/>
            <person name="Henrissat B."/>
            <person name="Nehls U."/>
            <person name="Egli S."/>
            <person name="Spatafora J.W."/>
            <person name="Grigoriev I.V."/>
            <person name="Martin F.M."/>
        </authorList>
    </citation>
    <scope>NUCLEOTIDE SEQUENCE [LARGE SCALE GENOMIC DNA]</scope>
    <source>
        <strain evidence="2 3">CBS 459.81</strain>
    </source>
</reference>
<dbReference type="EMBL" id="KV745564">
    <property type="protein sequence ID" value="OCK74086.1"/>
    <property type="molecule type" value="Genomic_DNA"/>
</dbReference>
<dbReference type="Proteomes" id="UP000250266">
    <property type="component" value="Unassembled WGS sequence"/>
</dbReference>
<evidence type="ECO:0000313" key="3">
    <source>
        <dbReference type="Proteomes" id="UP000250266"/>
    </source>
</evidence>